<evidence type="ECO:0000256" key="1">
    <source>
        <dbReference type="ARBA" id="ARBA00023015"/>
    </source>
</evidence>
<dbReference type="SUPFAM" id="SSF46785">
    <property type="entry name" value="Winged helix' DNA-binding domain"/>
    <property type="match status" value="1"/>
</dbReference>
<dbReference type="EMBL" id="DXCV01000048">
    <property type="protein sequence ID" value="HIY88431.1"/>
    <property type="molecule type" value="Genomic_DNA"/>
</dbReference>
<name>A0A9D1ZJ15_9BACE</name>
<organism evidence="6 7">
    <name type="scientific">Candidatus Bacteroides pullicola</name>
    <dbReference type="NCBI Taxonomy" id="2838475"/>
    <lineage>
        <taxon>Bacteria</taxon>
        <taxon>Pseudomonadati</taxon>
        <taxon>Bacteroidota</taxon>
        <taxon>Bacteroidia</taxon>
        <taxon>Bacteroidales</taxon>
        <taxon>Bacteroidaceae</taxon>
        <taxon>Bacteroides</taxon>
    </lineage>
</organism>
<feature type="domain" description="Cyclic nucleotide-binding" evidence="4">
    <location>
        <begin position="13"/>
        <end position="63"/>
    </location>
</feature>
<sequence length="222" mass="25370">MDTMFDTLLQLPLFQGLAHEDFTSILDKVKLHFTKHKPGETIATAGNSCDRLIFILRGTLSATTPASQHTYQFTEQYTAPCLIEPYSLFGMYPTFNATYTALEETHTICISKRFVTNNLFSYEIFRLNYLNIICNRAQTLQRRLRTPFDGDVKQRIIHFIANQAERPVGPKSLKIKMEELACICNETRMNVSKALNSLQNDGLVELHRGEIVVPRLELLTAH</sequence>
<reference evidence="6" key="1">
    <citation type="journal article" date="2021" name="PeerJ">
        <title>Extensive microbial diversity within the chicken gut microbiome revealed by metagenomics and culture.</title>
        <authorList>
            <person name="Gilroy R."/>
            <person name="Ravi A."/>
            <person name="Getino M."/>
            <person name="Pursley I."/>
            <person name="Horton D.L."/>
            <person name="Alikhan N.F."/>
            <person name="Baker D."/>
            <person name="Gharbi K."/>
            <person name="Hall N."/>
            <person name="Watson M."/>
            <person name="Adriaenssens E.M."/>
            <person name="Foster-Nyarko E."/>
            <person name="Jarju S."/>
            <person name="Secka A."/>
            <person name="Antonio M."/>
            <person name="Oren A."/>
            <person name="Chaudhuri R.R."/>
            <person name="La Ragione R."/>
            <person name="Hildebrand F."/>
            <person name="Pallen M.J."/>
        </authorList>
    </citation>
    <scope>NUCLEOTIDE SEQUENCE</scope>
    <source>
        <strain evidence="6">Gambia2-208</strain>
    </source>
</reference>
<evidence type="ECO:0000259" key="4">
    <source>
        <dbReference type="PROSITE" id="PS50042"/>
    </source>
</evidence>
<evidence type="ECO:0000313" key="6">
    <source>
        <dbReference type="EMBL" id="HIY88431.1"/>
    </source>
</evidence>
<dbReference type="InterPro" id="IPR014710">
    <property type="entry name" value="RmlC-like_jellyroll"/>
</dbReference>
<evidence type="ECO:0000313" key="7">
    <source>
        <dbReference type="Proteomes" id="UP000886851"/>
    </source>
</evidence>
<dbReference type="InterPro" id="IPR012318">
    <property type="entry name" value="HTH_CRP"/>
</dbReference>
<dbReference type="GO" id="GO:0006355">
    <property type="term" value="P:regulation of DNA-templated transcription"/>
    <property type="evidence" value="ECO:0007669"/>
    <property type="project" value="InterPro"/>
</dbReference>
<gene>
    <name evidence="6" type="ORF">H9824_06990</name>
</gene>
<dbReference type="Proteomes" id="UP000886851">
    <property type="component" value="Unassembled WGS sequence"/>
</dbReference>
<dbReference type="PROSITE" id="PS50042">
    <property type="entry name" value="CNMP_BINDING_3"/>
    <property type="match status" value="1"/>
</dbReference>
<keyword evidence="3" id="KW-0804">Transcription</keyword>
<dbReference type="Pfam" id="PF13545">
    <property type="entry name" value="HTH_Crp_2"/>
    <property type="match status" value="1"/>
</dbReference>
<dbReference type="PROSITE" id="PS51063">
    <property type="entry name" value="HTH_CRP_2"/>
    <property type="match status" value="1"/>
</dbReference>
<comment type="caution">
    <text evidence="6">The sequence shown here is derived from an EMBL/GenBank/DDBJ whole genome shotgun (WGS) entry which is preliminary data.</text>
</comment>
<keyword evidence="2" id="KW-0238">DNA-binding</keyword>
<keyword evidence="1" id="KW-0805">Transcription regulation</keyword>
<evidence type="ECO:0000256" key="3">
    <source>
        <dbReference type="ARBA" id="ARBA00023163"/>
    </source>
</evidence>
<accession>A0A9D1ZJ15</accession>
<dbReference type="SUPFAM" id="SSF51206">
    <property type="entry name" value="cAMP-binding domain-like"/>
    <property type="match status" value="1"/>
</dbReference>
<dbReference type="Gene3D" id="2.60.120.10">
    <property type="entry name" value="Jelly Rolls"/>
    <property type="match status" value="1"/>
</dbReference>
<dbReference type="GO" id="GO:0003677">
    <property type="term" value="F:DNA binding"/>
    <property type="evidence" value="ECO:0007669"/>
    <property type="project" value="UniProtKB-KW"/>
</dbReference>
<dbReference type="InterPro" id="IPR018490">
    <property type="entry name" value="cNMP-bd_dom_sf"/>
</dbReference>
<feature type="domain" description="HTH crp-type" evidence="5">
    <location>
        <begin position="150"/>
        <end position="217"/>
    </location>
</feature>
<dbReference type="CDD" id="cd00038">
    <property type="entry name" value="CAP_ED"/>
    <property type="match status" value="1"/>
</dbReference>
<proteinExistence type="predicted"/>
<dbReference type="InterPro" id="IPR000595">
    <property type="entry name" value="cNMP-bd_dom"/>
</dbReference>
<evidence type="ECO:0000259" key="5">
    <source>
        <dbReference type="PROSITE" id="PS51063"/>
    </source>
</evidence>
<evidence type="ECO:0000256" key="2">
    <source>
        <dbReference type="ARBA" id="ARBA00023125"/>
    </source>
</evidence>
<dbReference type="InterPro" id="IPR036390">
    <property type="entry name" value="WH_DNA-bd_sf"/>
</dbReference>
<protein>
    <submittedName>
        <fullName evidence="6">Crp/Fnr family transcriptional regulator</fullName>
    </submittedName>
</protein>
<dbReference type="AlphaFoldDB" id="A0A9D1ZJ15"/>
<reference evidence="6" key="2">
    <citation type="submission" date="2021-04" db="EMBL/GenBank/DDBJ databases">
        <authorList>
            <person name="Gilroy R."/>
        </authorList>
    </citation>
    <scope>NUCLEOTIDE SEQUENCE</scope>
    <source>
        <strain evidence="6">Gambia2-208</strain>
    </source>
</reference>